<evidence type="ECO:0000313" key="3">
    <source>
        <dbReference type="EMBL" id="MBO8471752.1"/>
    </source>
</evidence>
<dbReference type="EMBL" id="JADIMB010000120">
    <property type="protein sequence ID" value="MBO8471752.1"/>
    <property type="molecule type" value="Genomic_DNA"/>
</dbReference>
<dbReference type="InterPro" id="IPR011871">
    <property type="entry name" value="Fib_succ_major"/>
</dbReference>
<protein>
    <recommendedName>
        <fullName evidence="2">Fibrobacter succinogenes major paralogous domain-containing protein</fullName>
    </recommendedName>
</protein>
<evidence type="ECO:0000256" key="1">
    <source>
        <dbReference type="SAM" id="SignalP"/>
    </source>
</evidence>
<reference evidence="3" key="2">
    <citation type="journal article" date="2021" name="PeerJ">
        <title>Extensive microbial diversity within the chicken gut microbiome revealed by metagenomics and culture.</title>
        <authorList>
            <person name="Gilroy R."/>
            <person name="Ravi A."/>
            <person name="Getino M."/>
            <person name="Pursley I."/>
            <person name="Horton D.L."/>
            <person name="Alikhan N.F."/>
            <person name="Baker D."/>
            <person name="Gharbi K."/>
            <person name="Hall N."/>
            <person name="Watson M."/>
            <person name="Adriaenssens E.M."/>
            <person name="Foster-Nyarko E."/>
            <person name="Jarju S."/>
            <person name="Secka A."/>
            <person name="Antonio M."/>
            <person name="Oren A."/>
            <person name="Chaudhuri R.R."/>
            <person name="La Ragione R."/>
            <person name="Hildebrand F."/>
            <person name="Pallen M.J."/>
        </authorList>
    </citation>
    <scope>NUCLEOTIDE SEQUENCE</scope>
    <source>
        <strain evidence="3">B2-22910</strain>
    </source>
</reference>
<sequence>MKKIFYFSMAVAATFAFTACEKTGNGNQEETDPNFTENEGSFTYYGETYKTVTLENGSVWMAEPLRYVPEGLTPSENPADASAHIWYPYSISEDGTAVAATDEETIQANGYLYDLQAVFGSEITVDNCGSFEGVQGICPKGWHIPTRADYLALCGYSNKTDETGAAPETDETAQFYDAGYNGGKVSSFNDAGWNFVLSGWMQRANFGAEGKYANTPVLSESNCSVETFYGKPALTYYMTSTLYKPVTDSEGELSNIQFFSLMTTFTKSYTEGRVTLAYASSVAGQQVRCVKDAE</sequence>
<keyword evidence="1" id="KW-0732">Signal</keyword>
<dbReference type="AlphaFoldDB" id="A0A9D9NFJ1"/>
<feature type="signal peptide" evidence="1">
    <location>
        <begin position="1"/>
        <end position="18"/>
    </location>
</feature>
<reference evidence="3" key="1">
    <citation type="submission" date="2020-10" db="EMBL/GenBank/DDBJ databases">
        <authorList>
            <person name="Gilroy R."/>
        </authorList>
    </citation>
    <scope>NUCLEOTIDE SEQUENCE</scope>
    <source>
        <strain evidence="3">B2-22910</strain>
    </source>
</reference>
<gene>
    <name evidence="3" type="ORF">IAB82_08170</name>
</gene>
<dbReference type="NCBIfam" id="TIGR02145">
    <property type="entry name" value="Fib_succ_major"/>
    <property type="match status" value="1"/>
</dbReference>
<dbReference type="Proteomes" id="UP000823603">
    <property type="component" value="Unassembled WGS sequence"/>
</dbReference>
<organism evidence="3 4">
    <name type="scientific">Candidatus Cryptobacteroides faecavium</name>
    <dbReference type="NCBI Taxonomy" id="2840762"/>
    <lineage>
        <taxon>Bacteria</taxon>
        <taxon>Pseudomonadati</taxon>
        <taxon>Bacteroidota</taxon>
        <taxon>Bacteroidia</taxon>
        <taxon>Bacteroidales</taxon>
        <taxon>Candidatus Cryptobacteroides</taxon>
    </lineage>
</organism>
<evidence type="ECO:0000313" key="4">
    <source>
        <dbReference type="Proteomes" id="UP000823603"/>
    </source>
</evidence>
<dbReference type="Pfam" id="PF09603">
    <property type="entry name" value="Fib_succ_major"/>
    <property type="match status" value="1"/>
</dbReference>
<feature type="chain" id="PRO_5038658656" description="Fibrobacter succinogenes major paralogous domain-containing protein" evidence="1">
    <location>
        <begin position="19"/>
        <end position="294"/>
    </location>
</feature>
<proteinExistence type="predicted"/>
<evidence type="ECO:0000259" key="2">
    <source>
        <dbReference type="Pfam" id="PF09603"/>
    </source>
</evidence>
<comment type="caution">
    <text evidence="3">The sequence shown here is derived from an EMBL/GenBank/DDBJ whole genome shotgun (WGS) entry which is preliminary data.</text>
</comment>
<feature type="domain" description="Fibrobacter succinogenes major paralogous" evidence="2">
    <location>
        <begin position="57"/>
        <end position="291"/>
    </location>
</feature>
<accession>A0A9D9NFJ1</accession>
<dbReference type="PROSITE" id="PS51257">
    <property type="entry name" value="PROKAR_LIPOPROTEIN"/>
    <property type="match status" value="1"/>
</dbReference>
<name>A0A9D9NFJ1_9BACT</name>